<feature type="region of interest" description="Disordered" evidence="1">
    <location>
        <begin position="32"/>
        <end position="68"/>
    </location>
</feature>
<evidence type="ECO:0000313" key="3">
    <source>
        <dbReference type="Proteomes" id="UP001187734"/>
    </source>
</evidence>
<evidence type="ECO:0000313" key="2">
    <source>
        <dbReference type="EMBL" id="SPJ78439.1"/>
    </source>
</evidence>
<gene>
    <name evidence="2" type="ORF">FTOL_06828</name>
</gene>
<evidence type="ECO:0000256" key="1">
    <source>
        <dbReference type="SAM" id="MobiDB-lite"/>
    </source>
</evidence>
<dbReference type="Proteomes" id="UP001187734">
    <property type="component" value="Unassembled WGS sequence"/>
</dbReference>
<organism evidence="2 3">
    <name type="scientific">Fusarium torulosum</name>
    <dbReference type="NCBI Taxonomy" id="33205"/>
    <lineage>
        <taxon>Eukaryota</taxon>
        <taxon>Fungi</taxon>
        <taxon>Dikarya</taxon>
        <taxon>Ascomycota</taxon>
        <taxon>Pezizomycotina</taxon>
        <taxon>Sordariomycetes</taxon>
        <taxon>Hypocreomycetidae</taxon>
        <taxon>Hypocreales</taxon>
        <taxon>Nectriaceae</taxon>
        <taxon>Fusarium</taxon>
    </lineage>
</organism>
<keyword evidence="3" id="KW-1185">Reference proteome</keyword>
<dbReference type="EMBL" id="ONZP01000229">
    <property type="protein sequence ID" value="SPJ78439.1"/>
    <property type="molecule type" value="Genomic_DNA"/>
</dbReference>
<feature type="compositionally biased region" description="Basic and acidic residues" evidence="1">
    <location>
        <begin position="34"/>
        <end position="68"/>
    </location>
</feature>
<comment type="caution">
    <text evidence="2">The sequence shown here is derived from an EMBL/GenBank/DDBJ whole genome shotgun (WGS) entry which is preliminary data.</text>
</comment>
<proteinExistence type="predicted"/>
<dbReference type="AlphaFoldDB" id="A0AAE8M9T2"/>
<name>A0AAE8M9T2_9HYPO</name>
<accession>A0AAE8M9T2</accession>
<sequence>MQTLMAIARPTILSHLGVGSINAYINHYHWKSPLPDKNKDDKNEEEDGWKYDLEKTKWGNPDLKGDDQKDIKLQNLETKQLRRSVDENRKEKGPDNGCVLLMIDSDSMTKDGTLNRGDAHSRKDNIYLKDNMQLEDAWPNESIFKDTAEAIEMWTNKQDASKLNVGQRVVTEGTCEISCMPMS</sequence>
<reference evidence="2" key="1">
    <citation type="submission" date="2018-03" db="EMBL/GenBank/DDBJ databases">
        <authorList>
            <person name="Guldener U."/>
        </authorList>
    </citation>
    <scope>NUCLEOTIDE SEQUENCE</scope>
</reference>
<protein>
    <submittedName>
        <fullName evidence="2">Uncharacterized protein</fullName>
    </submittedName>
</protein>